<reference evidence="10" key="1">
    <citation type="submission" date="2023-03" db="EMBL/GenBank/DDBJ databases">
        <title>Massive genome expansion in bonnet fungi (Mycena s.s.) driven by repeated elements and novel gene families across ecological guilds.</title>
        <authorList>
            <consortium name="Lawrence Berkeley National Laboratory"/>
            <person name="Harder C.B."/>
            <person name="Miyauchi S."/>
            <person name="Viragh M."/>
            <person name="Kuo A."/>
            <person name="Thoen E."/>
            <person name="Andreopoulos B."/>
            <person name="Lu D."/>
            <person name="Skrede I."/>
            <person name="Drula E."/>
            <person name="Henrissat B."/>
            <person name="Morin E."/>
            <person name="Kohler A."/>
            <person name="Barry K."/>
            <person name="LaButti K."/>
            <person name="Morin E."/>
            <person name="Salamov A."/>
            <person name="Lipzen A."/>
            <person name="Mereny Z."/>
            <person name="Hegedus B."/>
            <person name="Baldrian P."/>
            <person name="Stursova M."/>
            <person name="Weitz H."/>
            <person name="Taylor A."/>
            <person name="Grigoriev I.V."/>
            <person name="Nagy L.G."/>
            <person name="Martin F."/>
            <person name="Kauserud H."/>
        </authorList>
    </citation>
    <scope>NUCLEOTIDE SEQUENCE</scope>
    <source>
        <strain evidence="10">9284</strain>
    </source>
</reference>
<comment type="similarity">
    <text evidence="7">Belongs to the glycosyltransferase 68 family.</text>
</comment>
<dbReference type="AlphaFoldDB" id="A0AAD7BSA4"/>
<evidence type="ECO:0000256" key="9">
    <source>
        <dbReference type="SAM" id="Phobius"/>
    </source>
</evidence>
<sequence length="457" mass="51619">MDVRAPQNRRRLVIGGILGLMTLSILYLIAPSPWTTYDHRRQGFVAPPSDAALISSTGTGPVGPPGTGHEGWRVLMNDRPTMKFRDNLRPDLRYITTWPANGWTNQVINFMNVIYLAQITHRIPIIPRFRPVHIPGDDTPHRDFGDVFDVPALSKALGMPILEWKEVKDLKSTTLEDVGCWDIQNYRWENDGAWYLDPPVDIKLDVSYTLAPEWTRQNGDGGSDPSTLMWGFASLASFPHWQPLPIDPSPKHHTSLPPDEHMFCTNSLYWGIANLEEAYEKSAAWHAVGEHMMWSTEVRDVGERYTREVLGVRADEPIPPYIAIHVRRGDFGMWCQTPQNECFAPLDAYAKRVEEVKLALAEKGIVADKVIVTSNEGDKGWWKDVTKLGWLRLDHERTTREHGPWYPIFIDAFIQGEATGFVGTSTSTVSMLAQRRVEGRGGVSAMVKWGKKGADDH</sequence>
<keyword evidence="4" id="KW-0256">Endoplasmic reticulum</keyword>
<dbReference type="GO" id="GO:0046922">
    <property type="term" value="F:peptide-O-fucosyltransferase activity"/>
    <property type="evidence" value="ECO:0007669"/>
    <property type="project" value="InterPro"/>
</dbReference>
<evidence type="ECO:0000256" key="7">
    <source>
        <dbReference type="ARBA" id="ARBA00025803"/>
    </source>
</evidence>
<keyword evidence="9" id="KW-0812">Transmembrane</keyword>
<organism evidence="10 11">
    <name type="scientific">Roridomyces roridus</name>
    <dbReference type="NCBI Taxonomy" id="1738132"/>
    <lineage>
        <taxon>Eukaryota</taxon>
        <taxon>Fungi</taxon>
        <taxon>Dikarya</taxon>
        <taxon>Basidiomycota</taxon>
        <taxon>Agaricomycotina</taxon>
        <taxon>Agaricomycetes</taxon>
        <taxon>Agaricomycetidae</taxon>
        <taxon>Agaricales</taxon>
        <taxon>Marasmiineae</taxon>
        <taxon>Mycenaceae</taxon>
        <taxon>Roridomyces</taxon>
    </lineage>
</organism>
<comment type="subcellular location">
    <subcellularLocation>
        <location evidence="1">Endoplasmic reticulum</location>
    </subcellularLocation>
</comment>
<keyword evidence="9" id="KW-0472">Membrane</keyword>
<protein>
    <recommendedName>
        <fullName evidence="8">GDP-fucose protein O-fucosyltransferase 2</fullName>
    </recommendedName>
</protein>
<dbReference type="GO" id="GO:0005783">
    <property type="term" value="C:endoplasmic reticulum"/>
    <property type="evidence" value="ECO:0007669"/>
    <property type="project" value="UniProtKB-SubCell"/>
</dbReference>
<dbReference type="EMBL" id="JARKIF010000010">
    <property type="protein sequence ID" value="KAJ7628938.1"/>
    <property type="molecule type" value="Genomic_DNA"/>
</dbReference>
<keyword evidence="6" id="KW-0119">Carbohydrate metabolism</keyword>
<keyword evidence="9" id="KW-1133">Transmembrane helix</keyword>
<gene>
    <name evidence="10" type="ORF">FB45DRAFT_1028998</name>
</gene>
<feature type="transmembrane region" description="Helical" evidence="9">
    <location>
        <begin position="12"/>
        <end position="30"/>
    </location>
</feature>
<evidence type="ECO:0000256" key="3">
    <source>
        <dbReference type="ARBA" id="ARBA00022679"/>
    </source>
</evidence>
<comment type="pathway">
    <text evidence="2">Protein modification; protein glycosylation.</text>
</comment>
<dbReference type="Gene3D" id="3.40.50.11350">
    <property type="match status" value="1"/>
</dbReference>
<proteinExistence type="inferred from homology"/>
<evidence type="ECO:0000256" key="1">
    <source>
        <dbReference type="ARBA" id="ARBA00004240"/>
    </source>
</evidence>
<keyword evidence="11" id="KW-1185">Reference proteome</keyword>
<evidence type="ECO:0000256" key="6">
    <source>
        <dbReference type="ARBA" id="ARBA00023277"/>
    </source>
</evidence>
<keyword evidence="5" id="KW-0294">Fucose metabolism</keyword>
<dbReference type="InterPro" id="IPR045130">
    <property type="entry name" value="OFUT2-like"/>
</dbReference>
<evidence type="ECO:0000256" key="5">
    <source>
        <dbReference type="ARBA" id="ARBA00023253"/>
    </source>
</evidence>
<dbReference type="Proteomes" id="UP001221142">
    <property type="component" value="Unassembled WGS sequence"/>
</dbReference>
<accession>A0AAD7BSA4</accession>
<dbReference type="CDD" id="cd11296">
    <property type="entry name" value="O-FucT_like"/>
    <property type="match status" value="1"/>
</dbReference>
<dbReference type="InterPro" id="IPR019378">
    <property type="entry name" value="GDP-Fuc_O-FucTrfase"/>
</dbReference>
<keyword evidence="3" id="KW-0808">Transferase</keyword>
<dbReference type="PANTHER" id="PTHR13398">
    <property type="entry name" value="GDP-FUCOSE PROTEIN O-FUCOSYLTRANSFERASE 2"/>
    <property type="match status" value="1"/>
</dbReference>
<dbReference type="PANTHER" id="PTHR13398:SF0">
    <property type="entry name" value="GDP-FUCOSE PROTEIN O-FUCOSYLTRANSFERASE 2"/>
    <property type="match status" value="1"/>
</dbReference>
<evidence type="ECO:0000313" key="11">
    <source>
        <dbReference type="Proteomes" id="UP001221142"/>
    </source>
</evidence>
<evidence type="ECO:0000256" key="4">
    <source>
        <dbReference type="ARBA" id="ARBA00022824"/>
    </source>
</evidence>
<evidence type="ECO:0000313" key="10">
    <source>
        <dbReference type="EMBL" id="KAJ7628938.1"/>
    </source>
</evidence>
<evidence type="ECO:0000256" key="8">
    <source>
        <dbReference type="ARBA" id="ARBA00026232"/>
    </source>
</evidence>
<name>A0AAD7BSA4_9AGAR</name>
<evidence type="ECO:0000256" key="2">
    <source>
        <dbReference type="ARBA" id="ARBA00004922"/>
    </source>
</evidence>
<dbReference type="GO" id="GO:0006004">
    <property type="term" value="P:fucose metabolic process"/>
    <property type="evidence" value="ECO:0007669"/>
    <property type="project" value="UniProtKB-KW"/>
</dbReference>
<dbReference type="Pfam" id="PF10250">
    <property type="entry name" value="O-FucT"/>
    <property type="match status" value="1"/>
</dbReference>
<comment type="caution">
    <text evidence="10">The sequence shown here is derived from an EMBL/GenBank/DDBJ whole genome shotgun (WGS) entry which is preliminary data.</text>
</comment>